<reference evidence="2" key="2">
    <citation type="submission" date="2007-04" db="EMBL/GenBank/DDBJ databases">
        <title>The genome of the human body louse.</title>
        <authorList>
            <consortium name="The Human Body Louse Genome Consortium"/>
            <person name="Kirkness E."/>
            <person name="Walenz B."/>
            <person name="Hass B."/>
            <person name="Bruggner R."/>
            <person name="Strausberg R."/>
        </authorList>
    </citation>
    <scope>NUCLEOTIDE SEQUENCE</scope>
    <source>
        <strain evidence="2">USDA</strain>
    </source>
</reference>
<name>E0VM39_PEDHC</name>
<reference evidence="2" key="1">
    <citation type="submission" date="2007-04" db="EMBL/GenBank/DDBJ databases">
        <title>Annotation of Pediculus humanus corporis strain USDA.</title>
        <authorList>
            <person name="Kirkness E."/>
            <person name="Hannick L."/>
            <person name="Hass B."/>
            <person name="Bruggner R."/>
            <person name="Lawson D."/>
            <person name="Bidwell S."/>
            <person name="Joardar V."/>
            <person name="Caler E."/>
            <person name="Walenz B."/>
            <person name="Inman J."/>
            <person name="Schobel S."/>
            <person name="Galinsky K."/>
            <person name="Amedeo P."/>
            <person name="Strausberg R."/>
        </authorList>
    </citation>
    <scope>NUCLEOTIDE SEQUENCE</scope>
    <source>
        <strain evidence="2">USDA</strain>
    </source>
</reference>
<evidence type="ECO:0000313" key="4">
    <source>
        <dbReference type="Proteomes" id="UP000009046"/>
    </source>
</evidence>
<sequence>MCSSMNMVKSENDTIRGGSVVKNNNHRKSYKVHPDVEDIEQQPQQQQTESMDFENFNYEKYNNDEKILRPGMNRESEDYKQSSSNEIITVLPLNSHLPESTIVTHSNRIRHKNPENMVSNVKTTVPETTVYFKIYHDNNPNGNGFKTNYQPGIFNEENNVPDQSSAAQPLPNNIVPTPHTNYQMSQINNVQHTIEDNSYVPSKMIVSGKGNENHFTYVHRQTPKNYEKLQLETINQVGEGESIIVSDGQKYRLTPPKNQFNGFEPKRLPKTSYQTSNLDNSGSSAQKVFGHFATPVYVTGNTVPTVNEKDSSYSSTLVADSRIPLNYNHYYSGKSENYKILPEKNSAQSMIGTTTNNNVPLTSEKKQEQQQLYYVTRPNDQPTMIEPTSQSQFKISVTEKPVPGQIIKTIAFRDQVPITPEDYIKKYQKDVAEIQTSWKSWNQVGPTTTMMPIVYQKKIKNLPKLISEPVNSFHFEINPYIDVDQLNQISFDHKKALEGSTSFDINHAIGNVKRERTKSTQFSTPFENNLKLKTNEENNPQETNVSQYLYALPAKHKTQQSQSAIFKTNDQREPSGFYSNLDHSMTSATADAYNKPETHEIFIENQKENNQVIKLQQNNKFDSSFTRFKPFKDMADYYKGGFPAQTELKTHVKYSVMPTKKNHNNRNNYLNSDNYYQESMKGQKYIIHSRPSGILMPQTETVNIDSFPVRNRKPNKILLKTESMGNVENFGKKIIPILIKKSKNRRDLAFALLASAFAVEDMKNSKRSLSSLSLSPWSPPLPSSGPHFGGWNPHSFGPVSPLPTFTPSYPGKSFHLASSTAADIAAAVHAAKEATAAAHLAQQKVQAAKEQVVIQERVAAAKEAAAQAAIQRSEAAAQVAAAIHRSEALAAAAAAVHKSAAAHAASAAAASAAGHFSSAPWAPKSSFPHWG</sequence>
<reference evidence="3" key="3">
    <citation type="submission" date="2021-02" db="UniProtKB">
        <authorList>
            <consortium name="EnsemblMetazoa"/>
        </authorList>
    </citation>
    <scope>IDENTIFICATION</scope>
    <source>
        <strain evidence="3">USDA</strain>
    </source>
</reference>
<dbReference type="EMBL" id="AAZO01003481">
    <property type="status" value="NOT_ANNOTATED_CDS"/>
    <property type="molecule type" value="Genomic_DNA"/>
</dbReference>
<dbReference type="Proteomes" id="UP000009046">
    <property type="component" value="Unassembled WGS sequence"/>
</dbReference>
<evidence type="ECO:0000256" key="1">
    <source>
        <dbReference type="SAM" id="MobiDB-lite"/>
    </source>
</evidence>
<evidence type="ECO:0000313" key="2">
    <source>
        <dbReference type="EMBL" id="EEB14445.1"/>
    </source>
</evidence>
<protein>
    <submittedName>
        <fullName evidence="2 3">Uncharacterized protein</fullName>
    </submittedName>
</protein>
<keyword evidence="4" id="KW-1185">Reference proteome</keyword>
<dbReference type="CTD" id="8229817"/>
<dbReference type="HOGENOM" id="CLU_314320_0_0_1"/>
<dbReference type="EnsemblMetazoa" id="PHUM300310-RA">
    <property type="protein sequence ID" value="PHUM300310-PA"/>
    <property type="gene ID" value="PHUM300310"/>
</dbReference>
<organism>
    <name type="scientific">Pediculus humanus subsp. corporis</name>
    <name type="common">Body louse</name>
    <dbReference type="NCBI Taxonomy" id="121224"/>
    <lineage>
        <taxon>Eukaryota</taxon>
        <taxon>Metazoa</taxon>
        <taxon>Ecdysozoa</taxon>
        <taxon>Arthropoda</taxon>
        <taxon>Hexapoda</taxon>
        <taxon>Insecta</taxon>
        <taxon>Pterygota</taxon>
        <taxon>Neoptera</taxon>
        <taxon>Paraneoptera</taxon>
        <taxon>Psocodea</taxon>
        <taxon>Troctomorpha</taxon>
        <taxon>Phthiraptera</taxon>
        <taxon>Anoplura</taxon>
        <taxon>Pediculidae</taxon>
        <taxon>Pediculus</taxon>
    </lineage>
</organism>
<dbReference type="KEGG" id="phu:Phum_PHUM300310"/>
<dbReference type="GeneID" id="8229817"/>
<dbReference type="eggNOG" id="ENOG502SUE1">
    <property type="taxonomic scope" value="Eukaryota"/>
</dbReference>
<evidence type="ECO:0000313" key="3">
    <source>
        <dbReference type="EnsemblMetazoa" id="PHUM300310-PA"/>
    </source>
</evidence>
<feature type="region of interest" description="Disordered" evidence="1">
    <location>
        <begin position="1"/>
        <end position="25"/>
    </location>
</feature>
<accession>E0VM39</accession>
<dbReference type="InParanoid" id="E0VM39"/>
<dbReference type="EMBL" id="DS235286">
    <property type="protein sequence ID" value="EEB14445.1"/>
    <property type="molecule type" value="Genomic_DNA"/>
</dbReference>
<proteinExistence type="predicted"/>
<dbReference type="VEuPathDB" id="VectorBase:PHUM300310"/>
<dbReference type="RefSeq" id="XP_002427183.1">
    <property type="nucleotide sequence ID" value="XM_002427138.1"/>
</dbReference>
<gene>
    <name evidence="3" type="primary">8229817</name>
    <name evidence="2" type="ORF">Phum_PHUM300310</name>
</gene>
<dbReference type="AlphaFoldDB" id="E0VM39"/>